<dbReference type="EMBL" id="JANPWB010000015">
    <property type="protein sequence ID" value="KAJ1092976.1"/>
    <property type="molecule type" value="Genomic_DNA"/>
</dbReference>
<name>A0AAV7LN25_PLEWA</name>
<reference evidence="1" key="1">
    <citation type="journal article" date="2022" name="bioRxiv">
        <title>Sequencing and chromosome-scale assembly of the giantPleurodeles waltlgenome.</title>
        <authorList>
            <person name="Brown T."/>
            <person name="Elewa A."/>
            <person name="Iarovenko S."/>
            <person name="Subramanian E."/>
            <person name="Araus A.J."/>
            <person name="Petzold A."/>
            <person name="Susuki M."/>
            <person name="Suzuki K.-i.T."/>
            <person name="Hayashi T."/>
            <person name="Toyoda A."/>
            <person name="Oliveira C."/>
            <person name="Osipova E."/>
            <person name="Leigh N.D."/>
            <person name="Simon A."/>
            <person name="Yun M.H."/>
        </authorList>
    </citation>
    <scope>NUCLEOTIDE SEQUENCE</scope>
    <source>
        <strain evidence="1">20211129_DDA</strain>
        <tissue evidence="1">Liver</tissue>
    </source>
</reference>
<evidence type="ECO:0000313" key="1">
    <source>
        <dbReference type="EMBL" id="KAJ1092976.1"/>
    </source>
</evidence>
<comment type="caution">
    <text evidence="1">The sequence shown here is derived from an EMBL/GenBank/DDBJ whole genome shotgun (WGS) entry which is preliminary data.</text>
</comment>
<sequence>MRPICRRVDSGCCLLCCLERHLDSRPPPGRDATQWNIGTYFGYKRPALLTWRLRPETLMDAPFTKAVRDELAQYFEVNWGTSTTRDCDWEAMKVVIRGLCVQATYGVRCQLEKDILDHEARLRDLEKCLLMQLQKMEEWRFCKSYLLPMGSLAWDRIDPLLMVGLPRGAVGLRYLRIRLAHTADEY</sequence>
<dbReference type="Proteomes" id="UP001066276">
    <property type="component" value="Chromosome 11"/>
</dbReference>
<dbReference type="AlphaFoldDB" id="A0AAV7LN25"/>
<gene>
    <name evidence="1" type="ORF">NDU88_006086</name>
</gene>
<accession>A0AAV7LN25</accession>
<organism evidence="1 2">
    <name type="scientific">Pleurodeles waltl</name>
    <name type="common">Iberian ribbed newt</name>
    <dbReference type="NCBI Taxonomy" id="8319"/>
    <lineage>
        <taxon>Eukaryota</taxon>
        <taxon>Metazoa</taxon>
        <taxon>Chordata</taxon>
        <taxon>Craniata</taxon>
        <taxon>Vertebrata</taxon>
        <taxon>Euteleostomi</taxon>
        <taxon>Amphibia</taxon>
        <taxon>Batrachia</taxon>
        <taxon>Caudata</taxon>
        <taxon>Salamandroidea</taxon>
        <taxon>Salamandridae</taxon>
        <taxon>Pleurodelinae</taxon>
        <taxon>Pleurodeles</taxon>
    </lineage>
</organism>
<keyword evidence="2" id="KW-1185">Reference proteome</keyword>
<evidence type="ECO:0000313" key="2">
    <source>
        <dbReference type="Proteomes" id="UP001066276"/>
    </source>
</evidence>
<proteinExistence type="predicted"/>
<protein>
    <submittedName>
        <fullName evidence="1">Uncharacterized protein</fullName>
    </submittedName>
</protein>